<dbReference type="Pfam" id="PF00643">
    <property type="entry name" value="zf-B_box"/>
    <property type="match status" value="1"/>
</dbReference>
<dbReference type="PROSITE" id="PS00518">
    <property type="entry name" value="ZF_RING_1"/>
    <property type="match status" value="1"/>
</dbReference>
<dbReference type="CDD" id="cd19757">
    <property type="entry name" value="Bbox1"/>
    <property type="match status" value="1"/>
</dbReference>
<keyword evidence="3" id="KW-0862">Zinc</keyword>
<evidence type="ECO:0000259" key="8">
    <source>
        <dbReference type="PROSITE" id="PS50119"/>
    </source>
</evidence>
<dbReference type="SMART" id="SM00184">
    <property type="entry name" value="RING"/>
    <property type="match status" value="1"/>
</dbReference>
<feature type="compositionally biased region" description="Low complexity" evidence="6">
    <location>
        <begin position="1392"/>
        <end position="1409"/>
    </location>
</feature>
<feature type="region of interest" description="Disordered" evidence="6">
    <location>
        <begin position="727"/>
        <end position="753"/>
    </location>
</feature>
<dbReference type="PROSITE" id="PS50119">
    <property type="entry name" value="ZF_BBOX"/>
    <property type="match status" value="2"/>
</dbReference>
<feature type="compositionally biased region" description="Polar residues" evidence="6">
    <location>
        <begin position="1342"/>
        <end position="1362"/>
    </location>
</feature>
<feature type="compositionally biased region" description="Pro residues" evidence="6">
    <location>
        <begin position="1487"/>
        <end position="1501"/>
    </location>
</feature>
<reference evidence="9" key="1">
    <citation type="submission" date="2021-03" db="EMBL/GenBank/DDBJ databases">
        <authorList>
            <person name="Bekaert M."/>
        </authorList>
    </citation>
    <scope>NUCLEOTIDE SEQUENCE</scope>
</reference>
<dbReference type="InterPro" id="IPR001841">
    <property type="entry name" value="Znf_RING"/>
</dbReference>
<feature type="compositionally biased region" description="Low complexity" evidence="6">
    <location>
        <begin position="1535"/>
        <end position="1551"/>
    </location>
</feature>
<dbReference type="GO" id="GO:0061630">
    <property type="term" value="F:ubiquitin protein ligase activity"/>
    <property type="evidence" value="ECO:0007669"/>
    <property type="project" value="TreeGrafter"/>
</dbReference>
<evidence type="ECO:0000256" key="5">
    <source>
        <dbReference type="SAM" id="Coils"/>
    </source>
</evidence>
<protein>
    <submittedName>
        <fullName evidence="9">Uncharacterized protein</fullName>
    </submittedName>
</protein>
<feature type="domain" description="RING-type" evidence="7">
    <location>
        <begin position="11"/>
        <end position="61"/>
    </location>
</feature>
<gene>
    <name evidence="9" type="ORF">MEDL_51894</name>
</gene>
<evidence type="ECO:0000313" key="10">
    <source>
        <dbReference type="Proteomes" id="UP000683360"/>
    </source>
</evidence>
<dbReference type="Gene3D" id="4.10.830.40">
    <property type="match status" value="1"/>
</dbReference>
<evidence type="ECO:0000256" key="2">
    <source>
        <dbReference type="ARBA" id="ARBA00022771"/>
    </source>
</evidence>
<keyword evidence="1" id="KW-0479">Metal-binding</keyword>
<dbReference type="GO" id="GO:0008270">
    <property type="term" value="F:zinc ion binding"/>
    <property type="evidence" value="ECO:0007669"/>
    <property type="project" value="UniProtKB-KW"/>
</dbReference>
<keyword evidence="2 4" id="KW-0863">Zinc-finger</keyword>
<dbReference type="EMBL" id="CAJPWZ010002524">
    <property type="protein sequence ID" value="CAG2239544.1"/>
    <property type="molecule type" value="Genomic_DNA"/>
</dbReference>
<dbReference type="Proteomes" id="UP000683360">
    <property type="component" value="Unassembled WGS sequence"/>
</dbReference>
<dbReference type="SUPFAM" id="SSF57845">
    <property type="entry name" value="B-box zinc-binding domain"/>
    <property type="match status" value="1"/>
</dbReference>
<evidence type="ECO:0000256" key="3">
    <source>
        <dbReference type="ARBA" id="ARBA00022833"/>
    </source>
</evidence>
<dbReference type="SUPFAM" id="SSF57850">
    <property type="entry name" value="RING/U-box"/>
    <property type="match status" value="1"/>
</dbReference>
<comment type="caution">
    <text evidence="9">The sequence shown here is derived from an EMBL/GenBank/DDBJ whole genome shotgun (WGS) entry which is preliminary data.</text>
</comment>
<proteinExistence type="predicted"/>
<dbReference type="PROSITE" id="PS50089">
    <property type="entry name" value="ZF_RING_2"/>
    <property type="match status" value="1"/>
</dbReference>
<dbReference type="InterPro" id="IPR013083">
    <property type="entry name" value="Znf_RING/FYVE/PHD"/>
</dbReference>
<dbReference type="Gene3D" id="3.30.40.10">
    <property type="entry name" value="Zinc/RING finger domain, C3HC4 (zinc finger)"/>
    <property type="match status" value="1"/>
</dbReference>
<feature type="region of interest" description="Disordered" evidence="6">
    <location>
        <begin position="1222"/>
        <end position="1563"/>
    </location>
</feature>
<name>A0A8S3UAN9_MYTED</name>
<dbReference type="PANTHER" id="PTHR25462">
    <property type="entry name" value="BONUS, ISOFORM C-RELATED"/>
    <property type="match status" value="1"/>
</dbReference>
<dbReference type="GO" id="GO:0005654">
    <property type="term" value="C:nucleoplasm"/>
    <property type="evidence" value="ECO:0007669"/>
    <property type="project" value="TreeGrafter"/>
</dbReference>
<dbReference type="InterPro" id="IPR000315">
    <property type="entry name" value="Znf_B-box"/>
</dbReference>
<feature type="compositionally biased region" description="Basic and acidic residues" evidence="6">
    <location>
        <begin position="1516"/>
        <end position="1534"/>
    </location>
</feature>
<organism evidence="9 10">
    <name type="scientific">Mytilus edulis</name>
    <name type="common">Blue mussel</name>
    <dbReference type="NCBI Taxonomy" id="6550"/>
    <lineage>
        <taxon>Eukaryota</taxon>
        <taxon>Metazoa</taxon>
        <taxon>Spiralia</taxon>
        <taxon>Lophotrochozoa</taxon>
        <taxon>Mollusca</taxon>
        <taxon>Bivalvia</taxon>
        <taxon>Autobranchia</taxon>
        <taxon>Pteriomorphia</taxon>
        <taxon>Mytilida</taxon>
        <taxon>Mytiloidea</taxon>
        <taxon>Mytilidae</taxon>
        <taxon>Mytilinae</taxon>
        <taxon>Mytilus</taxon>
    </lineage>
</organism>
<dbReference type="CDD" id="cd19756">
    <property type="entry name" value="Bbox2"/>
    <property type="match status" value="1"/>
</dbReference>
<evidence type="ECO:0000259" key="7">
    <source>
        <dbReference type="PROSITE" id="PS50089"/>
    </source>
</evidence>
<feature type="compositionally biased region" description="Polar residues" evidence="6">
    <location>
        <begin position="1428"/>
        <end position="1437"/>
    </location>
</feature>
<feature type="coiled-coil region" evidence="5">
    <location>
        <begin position="195"/>
        <end position="239"/>
    </location>
</feature>
<evidence type="ECO:0000313" key="9">
    <source>
        <dbReference type="EMBL" id="CAG2239544.1"/>
    </source>
</evidence>
<feature type="compositionally biased region" description="Polar residues" evidence="6">
    <location>
        <begin position="1311"/>
        <end position="1327"/>
    </location>
</feature>
<evidence type="ECO:0000256" key="6">
    <source>
        <dbReference type="SAM" id="MobiDB-lite"/>
    </source>
</evidence>
<dbReference type="InterPro" id="IPR017907">
    <property type="entry name" value="Znf_RING_CS"/>
</dbReference>
<accession>A0A8S3UAN9</accession>
<dbReference type="Gene3D" id="3.30.160.60">
    <property type="entry name" value="Classic Zinc Finger"/>
    <property type="match status" value="1"/>
</dbReference>
<dbReference type="PANTHER" id="PTHR25462:SF305">
    <property type="entry name" value="RING-TYPE DOMAIN-CONTAINING PROTEIN"/>
    <property type="match status" value="1"/>
</dbReference>
<dbReference type="Pfam" id="PF00097">
    <property type="entry name" value="zf-C3HC4"/>
    <property type="match status" value="1"/>
</dbReference>
<evidence type="ECO:0000256" key="4">
    <source>
        <dbReference type="PROSITE-ProRule" id="PRU00024"/>
    </source>
</evidence>
<feature type="compositionally biased region" description="Basic and acidic residues" evidence="6">
    <location>
        <begin position="1248"/>
        <end position="1278"/>
    </location>
</feature>
<dbReference type="SMART" id="SM00336">
    <property type="entry name" value="BBOX"/>
    <property type="match status" value="2"/>
</dbReference>
<dbReference type="InterPro" id="IPR018957">
    <property type="entry name" value="Znf_C3HC4_RING-type"/>
</dbReference>
<feature type="region of interest" description="Disordered" evidence="6">
    <location>
        <begin position="1176"/>
        <end position="1202"/>
    </location>
</feature>
<feature type="compositionally biased region" description="Basic and acidic residues" evidence="6">
    <location>
        <begin position="1365"/>
        <end position="1374"/>
    </location>
</feature>
<evidence type="ECO:0000256" key="1">
    <source>
        <dbReference type="ARBA" id="ARBA00022723"/>
    </source>
</evidence>
<feature type="domain" description="B box-type" evidence="8">
    <location>
        <begin position="96"/>
        <end position="143"/>
    </location>
</feature>
<dbReference type="InterPro" id="IPR047153">
    <property type="entry name" value="TRIM45/56/19-like"/>
</dbReference>
<sequence length="1563" mass="173967">MKEISDQFLSCKICLEPFKNPKTLSCLHTFCFDCLQQHLDAESSRSRFAIYNRNITCPLCRKKTELPSGSIRRLPDNFLLSNLTEIIDRRRPSTVPPCEICPSGVRGNNASSKCLDCSKLLCKNCVKLHSTTKVTQDHTLIDIEGQKDIECKEHPEEIVRFYCDPCDTCICVVCTFQEHRDHEICSFTDGYSRYKNSMETLLDKCKKRLDDVSERIGMIDKCEKTIKETRENIRDLAISYIQQVRQTEKELLKKVESFFSEDTVNFVNNREWLQENADGLQSACNLAEIVMSDRGVEMLLLKKEMEEKLTSLLDPGLPVVPPDFQPQMIRFVPGSVSFGTLNVNNNNSEENLSESICRTTELVTSETQTDQLENIVKQTQKKTSETQTDQLENIVKQNQKESKHFSTQTTFEKPTQKEFNTELLSFRDKLSRTKPQLSNGYQEQKTNKVTMVDSALQVVTDAGSPSSGICVSCCEELKDKPTPVEFGEAPKIQEIILMNSLDKSGKEWRRMRRSMIRSRRVQTDISLSNENVAISHGFTTNVAPVSRSLSCDDVIDDKIVRSIGLDPIIIETPKSTVAEPARKRMRHKTTMTTCEMRPVVPTSEKCTFTDPPSVGTFSSQTVIETLSILTQTPIVHKSSKCAGTDFTGQFDKSTTTPQITLMDNETTMPVVTQNTTGTWTEVLQTSERAVCTEGCETNEIGTDMSHPINCDQGVQIVPDQCDKNINTGPVDVRNQKSQTEAMEDASENRKSWHGGGGFFSKLFKGKGSGSNTSLSSTSSLQVSMVDSSTETNELVLCDKETGTPVPVSMDQWTETPKPVMINTGISPPRPLYVDSCVETNHITSMDQATYTEVVHHKDVGVDTVVVVHDNETLTDKIRCQDAQTTVDINFETNETNTESKILMDASVSTVDDWVRLCKPDSYDVWTATPSPDILNTGTNTSYVSTAENATSICPHVLVNSVERSTTPINVDKRDFGTMALSFGHSSSSVSDEMTQTFTVALYDKSVSTSKEYIPDHERKIESCEMSTSTESLPYIGLLSELEGDELFLIPESAFGKRSSIDSLFENEVEMVDDCTSMEDLVQEEISTQTLVSSGTLDQSLFSDDEKFKMTREEKGDNLVDVGVNTLPKLTFEKETSTPLRHLFSKGTMTFYISKTDKSTSTFSSTRQIAESVFNQRPMPDKSNKETMTTHQDLKDASTATESVITGGKMAECISKLKNVSDRLQSPTNKTAPDAPWTKNSSDNIVDMKNNEDIRKKQVMDLAKDTSTKSKSKGKEKPSNRKTQPITSLKGKLAPPETSPEDIKSKSLPRHASTTVKMGSQSNTSTRKTMPRFNSAPGRIATVPNQQATKKNTNAQQHLTPSSKLPVKDNQDRPKTPVGTRKGKSSLPAITESRASSASSDADSYVSAASEQSSDVLDLSSLRIPSPPTVSNRASSKSPVPRRKTKTSEDKKAQSNVGFMQKLFSKKKKQEEEKTPASPKRQHKKFTLPPPQPPEPVKPPKPQKTKAFVYMRQRIFSIEHDNEKPARRGSKEGPSDGRPISSDSSSSQVSATMDDRPPSTYDNL</sequence>
<keyword evidence="10" id="KW-1185">Reference proteome</keyword>
<dbReference type="OrthoDB" id="342730at2759"/>
<feature type="domain" description="B box-type" evidence="8">
    <location>
        <begin position="146"/>
        <end position="187"/>
    </location>
</feature>
<keyword evidence="5" id="KW-0175">Coiled coil</keyword>